<proteinExistence type="predicted"/>
<reference evidence="2" key="1">
    <citation type="submission" date="2022-11" db="UniProtKB">
        <authorList>
            <consortium name="WormBaseParasite"/>
        </authorList>
    </citation>
    <scope>IDENTIFICATION</scope>
</reference>
<sequence>MKKRAVAYYKTAYTSNYYLSFAWVVWDIIDQVRLEKRLPIKMDAIGERISNEIHMKEFTKFDVIQKGLQKTCPAVIPYLERYDGLGKLLYFVIKWMGQQHFLDSINKPKICLLFVQFALGVLPRPKGFYPFLEE</sequence>
<dbReference type="WBParaSite" id="JU765_v2.g6914.t1">
    <property type="protein sequence ID" value="JU765_v2.g6914.t1"/>
    <property type="gene ID" value="JU765_v2.g6914"/>
</dbReference>
<evidence type="ECO:0000313" key="1">
    <source>
        <dbReference type="Proteomes" id="UP000887576"/>
    </source>
</evidence>
<accession>A0AC34RHK9</accession>
<name>A0AC34RHK9_9BILA</name>
<protein>
    <submittedName>
        <fullName evidence="2">RNA-directed RNA polymerase</fullName>
    </submittedName>
</protein>
<dbReference type="Proteomes" id="UP000887576">
    <property type="component" value="Unplaced"/>
</dbReference>
<organism evidence="1 2">
    <name type="scientific">Panagrolaimus sp. JU765</name>
    <dbReference type="NCBI Taxonomy" id="591449"/>
    <lineage>
        <taxon>Eukaryota</taxon>
        <taxon>Metazoa</taxon>
        <taxon>Ecdysozoa</taxon>
        <taxon>Nematoda</taxon>
        <taxon>Chromadorea</taxon>
        <taxon>Rhabditida</taxon>
        <taxon>Tylenchina</taxon>
        <taxon>Panagrolaimomorpha</taxon>
        <taxon>Panagrolaimoidea</taxon>
        <taxon>Panagrolaimidae</taxon>
        <taxon>Panagrolaimus</taxon>
    </lineage>
</organism>
<evidence type="ECO:0000313" key="2">
    <source>
        <dbReference type="WBParaSite" id="JU765_v2.g6914.t1"/>
    </source>
</evidence>